<protein>
    <submittedName>
        <fullName evidence="3">UDP-N-acetyl-D-mannosaminuronic acid transferase</fullName>
    </submittedName>
</protein>
<gene>
    <name evidence="3" type="ORF">KFL01_13260</name>
</gene>
<comment type="caution">
    <text evidence="3">The sequence shown here is derived from an EMBL/GenBank/DDBJ whole genome shotgun (WGS) entry which is preliminary data.</text>
</comment>
<reference evidence="3 4" key="1">
    <citation type="submission" date="2019-07" db="EMBL/GenBank/DDBJ databases">
        <title>Whole genome shotgun sequence of Kocuria flava NBRC 107626.</title>
        <authorList>
            <person name="Hosoyama A."/>
            <person name="Uohara A."/>
            <person name="Ohji S."/>
            <person name="Ichikawa N."/>
        </authorList>
    </citation>
    <scope>NUCLEOTIDE SEQUENCE [LARGE SCALE GENOMIC DNA]</scope>
    <source>
        <strain evidence="3 4">NBRC 107626</strain>
    </source>
</reference>
<dbReference type="PANTHER" id="PTHR34136">
    <property type="match status" value="1"/>
</dbReference>
<evidence type="ECO:0000313" key="3">
    <source>
        <dbReference type="EMBL" id="GEO92020.1"/>
    </source>
</evidence>
<sequence length="250" mass="27489">MDHPSFYVAGIEVKATSPSEATNFVVKSALSDSSSAVHFINAYTISLAATDVNLKQILNSATANYPDGKPLSWIGRLRGINANQVRGPETFENVLDQGRVKGLRHFLLGGSPDTLASLATAITEKYEGVHIVGTYSPPFRKLSQAELDEQDELIRDSGANIVWVGLGTPKQDYETARLARSVPITAAAVGAAFDFTAGTKQMAPAWISKAGFEWLYRFITEPRRLWKRYTIGNAKFLYFAARNWNSDEKP</sequence>
<dbReference type="CDD" id="cd06533">
    <property type="entry name" value="Glyco_transf_WecG_TagA"/>
    <property type="match status" value="1"/>
</dbReference>
<dbReference type="Proteomes" id="UP000321155">
    <property type="component" value="Unassembled WGS sequence"/>
</dbReference>
<proteinExistence type="predicted"/>
<dbReference type="NCBIfam" id="TIGR00696">
    <property type="entry name" value="wecG_tagA_cpsF"/>
    <property type="match status" value="1"/>
</dbReference>
<evidence type="ECO:0000256" key="2">
    <source>
        <dbReference type="ARBA" id="ARBA00022679"/>
    </source>
</evidence>
<dbReference type="InterPro" id="IPR004629">
    <property type="entry name" value="WecG_TagA_CpsF"/>
</dbReference>
<keyword evidence="2 3" id="KW-0808">Transferase</keyword>
<evidence type="ECO:0000256" key="1">
    <source>
        <dbReference type="ARBA" id="ARBA00022676"/>
    </source>
</evidence>
<dbReference type="PANTHER" id="PTHR34136:SF1">
    <property type="entry name" value="UDP-N-ACETYL-D-MANNOSAMINURONIC ACID TRANSFERASE"/>
    <property type="match status" value="1"/>
</dbReference>
<keyword evidence="4" id="KW-1185">Reference proteome</keyword>
<dbReference type="Pfam" id="PF03808">
    <property type="entry name" value="Glyco_tran_WecG"/>
    <property type="match status" value="1"/>
</dbReference>
<accession>A0ABQ0XB56</accession>
<dbReference type="RefSeq" id="WP_083529323.1">
    <property type="nucleotide sequence ID" value="NZ_BJZR01000028.1"/>
</dbReference>
<dbReference type="GO" id="GO:0016740">
    <property type="term" value="F:transferase activity"/>
    <property type="evidence" value="ECO:0007669"/>
    <property type="project" value="UniProtKB-KW"/>
</dbReference>
<organism evidence="3 4">
    <name type="scientific">Kocuria flava</name>
    <dbReference type="NCBI Taxonomy" id="446860"/>
    <lineage>
        <taxon>Bacteria</taxon>
        <taxon>Bacillati</taxon>
        <taxon>Actinomycetota</taxon>
        <taxon>Actinomycetes</taxon>
        <taxon>Micrococcales</taxon>
        <taxon>Micrococcaceae</taxon>
        <taxon>Kocuria</taxon>
    </lineage>
</organism>
<keyword evidence="1" id="KW-0328">Glycosyltransferase</keyword>
<evidence type="ECO:0000313" key="4">
    <source>
        <dbReference type="Proteomes" id="UP000321155"/>
    </source>
</evidence>
<name>A0ABQ0XB56_9MICC</name>
<dbReference type="EMBL" id="BJZR01000028">
    <property type="protein sequence ID" value="GEO92020.1"/>
    <property type="molecule type" value="Genomic_DNA"/>
</dbReference>